<dbReference type="EMBL" id="AMYB01000011">
    <property type="protein sequence ID" value="OAC98063.1"/>
    <property type="molecule type" value="Genomic_DNA"/>
</dbReference>
<comment type="caution">
    <text evidence="2">The sequence shown here is derived from an EMBL/GenBank/DDBJ whole genome shotgun (WGS) entry which is preliminary data.</text>
</comment>
<dbReference type="Proteomes" id="UP000077051">
    <property type="component" value="Unassembled WGS sequence"/>
</dbReference>
<sequence length="890" mass="102524">MEEEYDCSMYRTVCTISICPVSNDLQIHRISNRISEASSRYLPFNYLQAPLGFYYNKESGNVLYGNLMIDHYKQHPPHEKYIYVSNFVEDLYTLYQRSCKGEPENQHEKALQAAITVFLTRIYPMELSDKEEASTTQYVFVLPSHKYTNKTFIEEYFRPLLRATPWLMPGDLSSKIVFSKSIDALGYLLDGSLLPWCKLKLQREKKYLFCNLKKMVGQDKVLLSANFIRAVYDPDLIAASRRSMTTLGGETLLWPKLVAPPLTVEIPVSPAIEGINNLVSFLNMKVFADGGNGLNRQELDDYNTDSEHQSLMHYLIRSIPTSSFRNEWNRNIETNHFPDAIQWCSMLSDENKKRLSQITYMDTLQFFNNFNTLPLESKIVQYLQQHNDEENFQSVVIFNMPETTRKTYQNRLHHKAINFEFANKHGSQFYLLKIQHSVSSIIKGFRRNSYATAMSLDEFELMDGYALKALKMVQVSNKLGRPVVIKPSGNPKKESRKAPAIQKEKVAIIDKIQPYGYYVEANISCSNKIELSLNQVIETATDNGILQRSTLSIDNSSYQASDMYDSIFDAVWNIIDGHMANPLCKSLQEDDPTPLDGYKVIRADLIDAIKNSMESKSNVPQDLEEAVYHYNAKPNCTCNLMITHRLVINTGLLPYLSYIACNMVASLKSNAIFGNYRISLLYMTGGFLYKWLEQGNSTYGKLIWKQLQDAISTELYKKQLRIHLMMVKSMVLEDKILNYKPFKLEKYRQVLSKQFYLRISPNRIKTFQVYQDKGDHSVKIPVTRRQEDDLIWEIPLVIAEGKSDLKHSLAEKFYVLFNADDAHELYCEIAVPSNKQIDYSTWIRGSFYPSADGHDEQDASACSQSGDDEDLFIPAPDQLYGSEDNSRRRE</sequence>
<dbReference type="OrthoDB" id="2279696at2759"/>
<keyword evidence="3" id="KW-1185">Reference proteome</keyword>
<gene>
    <name evidence="2" type="ORF">MUCCIDRAFT_115580</name>
</gene>
<organism evidence="2 3">
    <name type="scientific">Mucor lusitanicus CBS 277.49</name>
    <dbReference type="NCBI Taxonomy" id="747725"/>
    <lineage>
        <taxon>Eukaryota</taxon>
        <taxon>Fungi</taxon>
        <taxon>Fungi incertae sedis</taxon>
        <taxon>Mucoromycota</taxon>
        <taxon>Mucoromycotina</taxon>
        <taxon>Mucoromycetes</taxon>
        <taxon>Mucorales</taxon>
        <taxon>Mucorineae</taxon>
        <taxon>Mucoraceae</taxon>
        <taxon>Mucor</taxon>
    </lineage>
</organism>
<reference evidence="2 3" key="1">
    <citation type="submission" date="2015-06" db="EMBL/GenBank/DDBJ databases">
        <title>Expansion of signal transduction pathways in fungi by whole-genome duplication.</title>
        <authorList>
            <consortium name="DOE Joint Genome Institute"/>
            <person name="Corrochano L.M."/>
            <person name="Kuo A."/>
            <person name="Marcet-Houben M."/>
            <person name="Polaino S."/>
            <person name="Salamov A."/>
            <person name="Villalobos J.M."/>
            <person name="Alvarez M.I."/>
            <person name="Avalos J."/>
            <person name="Benito E.P."/>
            <person name="Benoit I."/>
            <person name="Burger G."/>
            <person name="Camino L.P."/>
            <person name="Canovas D."/>
            <person name="Cerda-Olmedo E."/>
            <person name="Cheng J.-F."/>
            <person name="Dominguez A."/>
            <person name="Elias M."/>
            <person name="Eslava A.P."/>
            <person name="Glaser F."/>
            <person name="Grimwood J."/>
            <person name="Gutierrez G."/>
            <person name="Heitman J."/>
            <person name="Henrissat B."/>
            <person name="Iturriaga E.A."/>
            <person name="Lang B.F."/>
            <person name="Lavin J.L."/>
            <person name="Lee S."/>
            <person name="Li W."/>
            <person name="Lindquist E."/>
            <person name="Lopez-Garcia S."/>
            <person name="Luque E.M."/>
            <person name="Marcos A.T."/>
            <person name="Martin J."/>
            <person name="Mccluskey K."/>
            <person name="Medina H.R."/>
            <person name="Miralles-Duran A."/>
            <person name="Miyazaki A."/>
            <person name="Munoz-Torres E."/>
            <person name="Oguiza J.A."/>
            <person name="Ohm R."/>
            <person name="Olmedo M."/>
            <person name="Orejas M."/>
            <person name="Ortiz-Castellanos L."/>
            <person name="Pisabarro A.G."/>
            <person name="Rodriguez-Romero J."/>
            <person name="Ruiz-Herrera J."/>
            <person name="Ruiz-Vazquez R."/>
            <person name="Sanz C."/>
            <person name="Schackwitz W."/>
            <person name="Schmutz J."/>
            <person name="Shahriari M."/>
            <person name="Shelest E."/>
            <person name="Silva-Franco F."/>
            <person name="Soanes D."/>
            <person name="Syed K."/>
            <person name="Tagua V.G."/>
            <person name="Talbot N.J."/>
            <person name="Thon M."/>
            <person name="De Vries R.P."/>
            <person name="Wiebenga A."/>
            <person name="Yadav J.S."/>
            <person name="Braun E.L."/>
            <person name="Baker S."/>
            <person name="Garre V."/>
            <person name="Horwitz B."/>
            <person name="Torres-Martinez S."/>
            <person name="Idnurm A."/>
            <person name="Herrera-Estrella A."/>
            <person name="Gabaldon T."/>
            <person name="Grigoriev I.V."/>
        </authorList>
    </citation>
    <scope>NUCLEOTIDE SEQUENCE [LARGE SCALE GENOMIC DNA]</scope>
    <source>
        <strain evidence="2 3">CBS 277.49</strain>
    </source>
</reference>
<evidence type="ECO:0000256" key="1">
    <source>
        <dbReference type="SAM" id="MobiDB-lite"/>
    </source>
</evidence>
<accession>A0A168GVD5</accession>
<evidence type="ECO:0000313" key="3">
    <source>
        <dbReference type="Proteomes" id="UP000077051"/>
    </source>
</evidence>
<feature type="region of interest" description="Disordered" evidence="1">
    <location>
        <begin position="852"/>
        <end position="890"/>
    </location>
</feature>
<evidence type="ECO:0000313" key="2">
    <source>
        <dbReference type="EMBL" id="OAC98063.1"/>
    </source>
</evidence>
<name>A0A168GVD5_MUCCL</name>
<protein>
    <submittedName>
        <fullName evidence="2">Uncharacterized protein</fullName>
    </submittedName>
</protein>
<dbReference type="AlphaFoldDB" id="A0A168GVD5"/>
<dbReference type="VEuPathDB" id="FungiDB:MUCCIDRAFT_115580"/>
<proteinExistence type="predicted"/>